<reference evidence="1" key="1">
    <citation type="submission" date="2011-01" db="EMBL/GenBank/DDBJ databases">
        <title>Complete sequence of chromosome of Thermovibrio ammonificans HB-1.</title>
        <authorList>
            <consortium name="US DOE Joint Genome Institute"/>
            <person name="Lucas S."/>
            <person name="Copeland A."/>
            <person name="Lapidus A."/>
            <person name="Cheng J.-F."/>
            <person name="Goodwin L."/>
            <person name="Pitluck S."/>
            <person name="Davenport K."/>
            <person name="Detter J.C."/>
            <person name="Han C."/>
            <person name="Tapia R."/>
            <person name="Land M."/>
            <person name="Hauser L."/>
            <person name="Kyrpides N."/>
            <person name="Ivanova N."/>
            <person name="Ovchinnikova G."/>
            <person name="Vetriani C."/>
            <person name="Woyke T."/>
        </authorList>
    </citation>
    <scope>NUCLEOTIDE SEQUENCE [LARGE SCALE GENOMIC DNA]</scope>
    <source>
        <strain evidence="1">HB-1</strain>
    </source>
</reference>
<name>E8T1X1_THEA1</name>
<dbReference type="SUPFAM" id="SSF53067">
    <property type="entry name" value="Actin-like ATPase domain"/>
    <property type="match status" value="2"/>
</dbReference>
<dbReference type="AlphaFoldDB" id="E8T1X1"/>
<accession>E8T1X1</accession>
<dbReference type="RefSeq" id="WP_013537652.1">
    <property type="nucleotide sequence ID" value="NC_014926.1"/>
</dbReference>
<dbReference type="InterPro" id="IPR050696">
    <property type="entry name" value="FtsA/MreB"/>
</dbReference>
<protein>
    <submittedName>
        <fullName evidence="1">Type IV pilus assembly protein PilM</fullName>
    </submittedName>
</protein>
<dbReference type="CDD" id="cd24049">
    <property type="entry name" value="ASKHA_NBD_PilM"/>
    <property type="match status" value="1"/>
</dbReference>
<gene>
    <name evidence="1" type="ordered locus">Theam_0899</name>
</gene>
<dbReference type="KEGG" id="tam:Theam_0899"/>
<dbReference type="HOGENOM" id="CLU_050686_0_2_0"/>
<dbReference type="eggNOG" id="COG4972">
    <property type="taxonomic scope" value="Bacteria"/>
</dbReference>
<dbReference type="OrthoDB" id="5291956at2"/>
<dbReference type="STRING" id="648996.Theam_0899"/>
<dbReference type="EMBL" id="CP002444">
    <property type="protein sequence ID" value="ADU96866.1"/>
    <property type="molecule type" value="Genomic_DNA"/>
</dbReference>
<evidence type="ECO:0000313" key="2">
    <source>
        <dbReference type="Proteomes" id="UP000006362"/>
    </source>
</evidence>
<dbReference type="PIRSF" id="PIRSF019169">
    <property type="entry name" value="PilM"/>
    <property type="match status" value="1"/>
</dbReference>
<dbReference type="Gene3D" id="3.30.1490.300">
    <property type="match status" value="1"/>
</dbReference>
<dbReference type="Proteomes" id="UP000006362">
    <property type="component" value="Chromosome"/>
</dbReference>
<dbReference type="InterPro" id="IPR005883">
    <property type="entry name" value="PilM"/>
</dbReference>
<dbReference type="PANTHER" id="PTHR32432:SF3">
    <property type="entry name" value="ETHANOLAMINE UTILIZATION PROTEIN EUTJ"/>
    <property type="match status" value="1"/>
</dbReference>
<dbReference type="Gene3D" id="3.30.420.40">
    <property type="match status" value="2"/>
</dbReference>
<evidence type="ECO:0000313" key="1">
    <source>
        <dbReference type="EMBL" id="ADU96866.1"/>
    </source>
</evidence>
<keyword evidence="2" id="KW-1185">Reference proteome</keyword>
<proteinExistence type="predicted"/>
<dbReference type="Pfam" id="PF11104">
    <property type="entry name" value="PilM_2"/>
    <property type="match status" value="1"/>
</dbReference>
<sequence>MGWLARFFKGVGYLFPALDIGTSSLKLVQSERKGSNFKVKVHGIYEYKEQVFAGSEIIDEFELVHSIRELYEQLKIKDKQVTIHVPLHACFYSVISIPSGKDPESAVIDYMKSLISAEEFRQVKIDYRILPVAVEKGTIDIAIAAVKQEFLDKRINLLRQAGLEPTVIDIEPAAINNQFYLNNPDLTPVPVCLIDIGATYTKIVISFGGYPYITRNIEYGGISLTEQIQKELMLSFEDAERLKKGEPVKEMDQSSIDSIVDDFFKKIVTEALWTVENFKDRFNLEVESVYLYGGSAKLPDAAKRVERFSGKPTYLGSPLSFSGIVDSEEFAVAAGLSIRYKGDGNAKV</sequence>
<dbReference type="InterPro" id="IPR043129">
    <property type="entry name" value="ATPase_NBD"/>
</dbReference>
<dbReference type="PANTHER" id="PTHR32432">
    <property type="entry name" value="CELL DIVISION PROTEIN FTSA-RELATED"/>
    <property type="match status" value="1"/>
</dbReference>
<organism evidence="1 2">
    <name type="scientific">Thermovibrio ammonificans (strain DSM 15698 / JCM 12110 / HB-1)</name>
    <dbReference type="NCBI Taxonomy" id="648996"/>
    <lineage>
        <taxon>Bacteria</taxon>
        <taxon>Pseudomonadati</taxon>
        <taxon>Aquificota</taxon>
        <taxon>Aquificia</taxon>
        <taxon>Desulfurobacteriales</taxon>
        <taxon>Desulfurobacteriaceae</taxon>
        <taxon>Thermovibrio</taxon>
    </lineage>
</organism>